<dbReference type="InterPro" id="IPR023214">
    <property type="entry name" value="HAD_sf"/>
</dbReference>
<gene>
    <name evidence="1" type="ORF">BI308_04175</name>
</gene>
<reference evidence="1" key="1">
    <citation type="submission" date="2016-10" db="EMBL/GenBank/DDBJ databases">
        <title>CRISPR-Cas defence system in Roseofilum reptotaenium: evidence of a bacteriophage-cyanobacterium arms race in the coral black band disease.</title>
        <authorList>
            <person name="Buerger P."/>
            <person name="Wood-Charlson E.M."/>
            <person name="Weynberg K.D."/>
            <person name="Willis B."/>
            <person name="Van Oppen M.J."/>
        </authorList>
    </citation>
    <scope>NUCLEOTIDE SEQUENCE [LARGE SCALE GENOMIC DNA]</scope>
    <source>
        <strain evidence="1">AO1-A</strain>
    </source>
</reference>
<dbReference type="STRING" id="1925591.BI308_04175"/>
<dbReference type="InterPro" id="IPR036412">
    <property type="entry name" value="HAD-like_sf"/>
</dbReference>
<keyword evidence="2" id="KW-1185">Reference proteome</keyword>
<proteinExistence type="predicted"/>
<dbReference type="Gene3D" id="3.40.50.1000">
    <property type="entry name" value="HAD superfamily/HAD-like"/>
    <property type="match status" value="1"/>
</dbReference>
<protein>
    <submittedName>
        <fullName evidence="1">Haloacid dehalogenase</fullName>
    </submittedName>
</protein>
<organism evidence="1 2">
    <name type="scientific">Roseofilum reptotaenium AO1-A</name>
    <dbReference type="NCBI Taxonomy" id="1925591"/>
    <lineage>
        <taxon>Bacteria</taxon>
        <taxon>Bacillati</taxon>
        <taxon>Cyanobacteriota</taxon>
        <taxon>Cyanophyceae</taxon>
        <taxon>Desertifilales</taxon>
        <taxon>Desertifilaceae</taxon>
        <taxon>Roseofilum</taxon>
    </lineage>
</organism>
<dbReference type="GO" id="GO:0008967">
    <property type="term" value="F:phosphoglycolate phosphatase activity"/>
    <property type="evidence" value="ECO:0007669"/>
    <property type="project" value="TreeGrafter"/>
</dbReference>
<evidence type="ECO:0000313" key="1">
    <source>
        <dbReference type="EMBL" id="OJJ26896.1"/>
    </source>
</evidence>
<name>A0A1L9QW92_9CYAN</name>
<dbReference type="Proteomes" id="UP000183940">
    <property type="component" value="Unassembled WGS sequence"/>
</dbReference>
<dbReference type="EMBL" id="MLAW01000004">
    <property type="protein sequence ID" value="OJJ26896.1"/>
    <property type="molecule type" value="Genomic_DNA"/>
</dbReference>
<dbReference type="SUPFAM" id="SSF56784">
    <property type="entry name" value="HAD-like"/>
    <property type="match status" value="1"/>
</dbReference>
<dbReference type="GO" id="GO:0006281">
    <property type="term" value="P:DNA repair"/>
    <property type="evidence" value="ECO:0007669"/>
    <property type="project" value="TreeGrafter"/>
</dbReference>
<dbReference type="Gene3D" id="1.10.150.240">
    <property type="entry name" value="Putative phosphatase, domain 2"/>
    <property type="match status" value="1"/>
</dbReference>
<comment type="caution">
    <text evidence="1">The sequence shown here is derived from an EMBL/GenBank/DDBJ whole genome shotgun (WGS) entry which is preliminary data.</text>
</comment>
<evidence type="ECO:0000313" key="2">
    <source>
        <dbReference type="Proteomes" id="UP000183940"/>
    </source>
</evidence>
<dbReference type="PANTHER" id="PTHR43434">
    <property type="entry name" value="PHOSPHOGLYCOLATE PHOSPHATASE"/>
    <property type="match status" value="1"/>
</dbReference>
<dbReference type="AlphaFoldDB" id="A0A1L9QW92"/>
<dbReference type="InterPro" id="IPR050155">
    <property type="entry name" value="HAD-like_hydrolase_sf"/>
</dbReference>
<dbReference type="InterPro" id="IPR023198">
    <property type="entry name" value="PGP-like_dom2"/>
</dbReference>
<dbReference type="PANTHER" id="PTHR43434:SF21">
    <property type="entry name" value="SLL0295 PROTEIN"/>
    <property type="match status" value="1"/>
</dbReference>
<accession>A0A1L9QW92</accession>
<sequence length="256" mass="29677">MDIPEVLALDFDGVLCDGLVEYFQTAWQTYTQVWAVDETTPPPAMAEQFYRLRPVIETGWEMPVLIRAMVEGPSEEEILANWRGICDQIITRDGLKAGEIMDRVDGRRDRQIQTNRSDWLSLHRFYPGIVPQLRSLLANLDLELVIITTKEARFVQELLEMEDINFPGDRIIGKSIKRPKTETLLTFHPSEKRIWFIEDRWKTLLSVTQHPQLTSVELFLATWGYNTAAEKQAASSHPRIHSLSLDTFSQRLNHWL</sequence>
<dbReference type="GO" id="GO:0005829">
    <property type="term" value="C:cytosol"/>
    <property type="evidence" value="ECO:0007669"/>
    <property type="project" value="TreeGrafter"/>
</dbReference>